<dbReference type="GO" id="GO:0007160">
    <property type="term" value="P:cell-matrix adhesion"/>
    <property type="evidence" value="ECO:0007669"/>
    <property type="project" value="InterPro"/>
</dbReference>
<dbReference type="FunFam" id="2.10.25.10:FF:000014">
    <property type="entry name" value="Latent-transforming growth factor beta-binding protein 3"/>
    <property type="match status" value="1"/>
</dbReference>
<dbReference type="PROSITE" id="PS00022">
    <property type="entry name" value="EGF_1"/>
    <property type="match status" value="3"/>
</dbReference>
<feature type="domain" description="Sushi" evidence="20">
    <location>
        <begin position="1178"/>
        <end position="1233"/>
    </location>
</feature>
<evidence type="ECO:0000256" key="1">
    <source>
        <dbReference type="ARBA" id="ARBA00004167"/>
    </source>
</evidence>
<evidence type="ECO:0000256" key="5">
    <source>
        <dbReference type="ARBA" id="ARBA00022692"/>
    </source>
</evidence>
<dbReference type="Gene3D" id="3.10.250.10">
    <property type="entry name" value="SRCR-like domain"/>
    <property type="match status" value="6"/>
</dbReference>
<dbReference type="PROSITE" id="PS50287">
    <property type="entry name" value="SRCR_2"/>
    <property type="match status" value="6"/>
</dbReference>
<evidence type="ECO:0000256" key="10">
    <source>
        <dbReference type="ARBA" id="ARBA00023157"/>
    </source>
</evidence>
<keyword evidence="5 16" id="KW-0812">Transmembrane</keyword>
<comment type="subcellular location">
    <subcellularLocation>
        <location evidence="1">Membrane</location>
        <topology evidence="1">Single-pass membrane protein</topology>
    </subcellularLocation>
    <subcellularLocation>
        <location evidence="2">Secreted</location>
    </subcellularLocation>
</comment>
<feature type="disulfide bond" evidence="13">
    <location>
        <begin position="31"/>
        <end position="41"/>
    </location>
</feature>
<evidence type="ECO:0000313" key="22">
    <source>
        <dbReference type="EMBL" id="KAH3733623.1"/>
    </source>
</evidence>
<dbReference type="SMART" id="SM00202">
    <property type="entry name" value="SR"/>
    <property type="match status" value="5"/>
</dbReference>
<evidence type="ECO:0000256" key="7">
    <source>
        <dbReference type="ARBA" id="ARBA00022737"/>
    </source>
</evidence>
<dbReference type="InterPro" id="IPR049883">
    <property type="entry name" value="NOTCH1_EGF-like"/>
</dbReference>
<dbReference type="PROSITE" id="PS50923">
    <property type="entry name" value="SUSHI"/>
    <property type="match status" value="12"/>
</dbReference>
<dbReference type="InterPro" id="IPR000152">
    <property type="entry name" value="EGF-type_Asp/Asn_hydroxyl_site"/>
</dbReference>
<feature type="domain" description="VWFD" evidence="21">
    <location>
        <begin position="2100"/>
        <end position="2302"/>
    </location>
</feature>
<dbReference type="InterPro" id="IPR001846">
    <property type="entry name" value="VWF_type-D"/>
</dbReference>
<feature type="transmembrane region" description="Helical" evidence="16">
    <location>
        <begin position="3637"/>
        <end position="3663"/>
    </location>
</feature>
<feature type="disulfide bond" evidence="13">
    <location>
        <begin position="922"/>
        <end position="932"/>
    </location>
</feature>
<feature type="domain" description="AMOP" evidence="19">
    <location>
        <begin position="1956"/>
        <end position="2088"/>
    </location>
</feature>
<dbReference type="PROSITE" id="PS50026">
    <property type="entry name" value="EGF_3"/>
    <property type="match status" value="11"/>
</dbReference>
<feature type="domain" description="EGF-like" evidence="17">
    <location>
        <begin position="2549"/>
        <end position="2584"/>
    </location>
</feature>
<feature type="domain" description="SRCR" evidence="18">
    <location>
        <begin position="123"/>
        <end position="228"/>
    </location>
</feature>
<feature type="domain" description="Sushi" evidence="20">
    <location>
        <begin position="1007"/>
        <end position="1062"/>
    </location>
</feature>
<sequence>MLHRNLSALEYHMDGRYGSGIGPIFYRQLTCSGSEQTIHDCSSETGETCSHSSDVGLKCSGCPPTNLQHYGRLEDVNITSNGDFYTGTCSNGTSMYQFQYKCSLNGTWEEYGAKCGPLDVRDVRFVDGVDLYEGNVEVLVGDTWGPVCAYTHMEHYSYSSVFCTMKGLSFRYEFHRKWRYWYTWIYSGVNSVNGFIGNLQCPPNADHLSSCIYKNVYVCDNQLRMSCEGYPLNISSIQLVDGSSPYHGIVELRVDDTVGTICEDYFDFDDARVLCAMIGLNASAFYVEYHYNASGRKPMIRGLECSGKENHINNCSYSTSFYLNPCPYRAVALVCTECGYLHFSNGQIESYNETTRTLSVRCHSDNSTYVAYICEHNGTWSRYGECLPAEIEDLRLVNTDYSSALHVYGTIEIKIKNTWGTICARGFESWDATVLCKMLNASYAGHAYYGQGSGAIHMSALKCSGSENNISQCSYQTSHQCTHADDVGISCQYCHPISISGYGFVKYHGNGTMATMFCNSGYYADITEFHCIDGQWSPSVADCQRICPDLAVSGGYIAFNSDQNVGTLICNHGMYSNVTTFHCENRTWSPPDAVCLPNCPLLDSSNGYVAYLENGMVGTLLCNIGYYADITEFNCIDGNWSPSFAACQSNCPELSVSGGSLSFNSDQTAATLNCNHALYSNVTTFHCENRTWSPQNAVCLPYPPLNITDVRLVGGPDPNVGRVEIAVDGVYGTVCDSSFDYIDADVICKTLNTSYRASVYFTDAIYGEGSGPVHIDQLLCDHPDTSLDQCMYNADNQRLPSGVLDTLITTAHFYSLTANISKHMSGICVWTCTENGWETIGECQEYSRPLGIQEIRLVNGSKPSNGRVEIKVFDTWGTICSDNFGTEEANVICKMIGYPPSKAFHISLFEGSGPIFIDNIECGTNSSHINECQYVTYDDCDHSKDVFVSCTDCGDPKPINGSVNDTSSSVGSVVSVTCDHGRILVGDSIIVCQENGYWTSTPSCHLIDCGDPSPVNGFANGTSYIMDDAVSVSCDTGYFLSGDSVIRCQNNSYWTDYPTCKIADCEQLTIANMIVDIGNTTIYGQIAVVRCKPDFTPRGSWAVKCEATGVWNYTHVPECELIDCGASAPPHGIVNDTESTVGTVVSVSCEYGRKLVGDSVLVCAETGKWSGSSLCPLIECDDPTPENGMTNGTTHLIDSVLSVSCMKGFTLSGNSVIRCLPDSTWSDYPNCTIVDCSVPDAVNMTIDIDNATTYGQIAVVSCKPEFSPRGSWSVKCEASGTWNYTLVPRCELIECGDPTPSKGLVNSSETTVKAVVNVSCEHGYTLSGDSVIVCEETGIWSGNPICDPSDCGRPAISNAQVFTSSSTSLNSSAAIVCNEGFTREGPSVINCTETGWSDNVTCLPIVCDKMEVENGRVIGTSTKYGDVIDVECLAGYRIQGDSKLTCKGKGQWSDHPTCAIQNCGNVTVPTNGMIMTSSGETTFNSSLRFQCDIGYQLVGNDVIWCEATGKWNNSVPICIRKYCVSCNNGYTLSGRSVIQCQSNSNWTDYPICNIVACERIVITNGKVTGRSTEFESIIELECDIGYDLHGDRRVVCQANGQWSGKPTCIIKDCGNVTLPFNGSIVTSPMLTTFNAKLRFKCNDGFLLTGNDVMWCAETGAWNSSVPTCKQQSDIGGPCTDAKLCRTHNAICENKTCKCISGVVDRRTEKCDIMPLLPFGKDEGDIIMDQDDCSEPIIFSPGIPVFKRMRRSMHVCRCGLISFDKKYRNNKPVPADSGKLDIIEPTLEITDPVVAAYFADIHVDKTSSVSYRTYDILNNYPYTARATEDIRVLESLIKRVENISSFDAGFVLIATWNSVKPKALAFNRNNQATFQLAIVSNGERTYSVTIYGHELMNWAQSSTEETISLWIGHAGENGATFNHLFSFKPPALWMDTGTKSGGISGLLLKNIDENDSAFSHNAVDCINGYNKNRNRKQTLQVYSQRLPTCPCAVHLARWDPWFWQIRWRMHDSNDIICVDMIPGETYKPFGKSCCYYRTSLTFVDMQPLSGGFLISHPSFSPRDHEINDVIMKEKCCTTSEYCDLYYQLHPIGTCYTVSPYNFGSFWGDPHMRTLDGMNYTFNGVGEYVLLNIDTHNITFSLQARTERAVKADGNLSDATIFTAFAARDNTNSSVHVELNRAHNNVTLYGNGIDLTKTLREVGNDTFVFSTSTLTIHEEDDTLRVSFLDTGITLEIGKRAGMLSMDTIVPKTLNNVTKGLLGNFDGDPHNDFVYPNGSLLHFNASEMEIFYYGQTWSVNDSVSVFIYEDGKKHSDYHNASYVPRFLDTVDNATLAAAIKTCNGSEHMECIFDFAFTLNIDIAKTTNSKLETIDIGKKEIAQVMPTINNTCSVNATIGERISCKLNLEDALEIKFVNHENTGTTYNRTSHTLYFEQKDDLPHNIWFVAVNADGKQSQQHTVTIQLCTGCHGNGHCSTTVRPDPRENAHFKYSSCVCNPGYTGDDCDKEYDWCAERPCSLGRNCTNVPQNGTYSCSLCPNGYAGVPGTNDCIDINECDKTSPCDHICINTEGSYACDCDEGFRVDTNNGHRCIDINECNEATHNCTQICDNTIGGFLCKCLSGYAFDVSDWTCLQDDSDPCAASTIDCSQTSGCTLSRENKTTCFCDAGFMLNETSLKCQDVDECSQNICAQDCTNTIGSFQCSCIAGYQLEDRVSCKPCVLPYWGVNCEHTCDCSGRGAERCDPVRGCMCSQGWTGRSCDDDVDECKNHMGVCNDARKSCINNMGSFRCDCLPGYNEDVDGKCQDIEECTDPQLNECSQTCLNAEGSYTCGCGPGYTEVNSTYCSDIDECNLQVAACDQMCENHPGYYNCYCHFGYRLNDDRSTCSKVKDFCKELRNLTCAGYCVLEDKVPSCKCHQGFQLASDQQSCTDINECEEDNKCSERAICTNTEGSFVCECPVGMKLQNTKRTCTECDKYHYGRDCSLTCSCINGVCNSTVGCVCNTGWTGVSCDVDLDECSDNNFVCYEPNTQCLNMPGSAACVCLEGLQKNMSSGMCDDVNECSTADMNTCDQICTNTYGGYVCSCRAGFVLRNGNCNDINECLGDNECQQQCANTIGSYRCFCRSGFTLDLTDRKSCLVEKECTSNQSALCSGVAKCSVSNSEVMCVCPNGYNGTNCSDIDECVIGKNTCSQDCNNTDGGYRCQCKEGYVLQNDNATCTECINWTYGKNCLSKCECNVTNTNTCNSTNGKCMCLKGWQGKRCSDDVDECTSTQNVCPTYSNCINLSGGFTCECYHGYLKNSSGQCQACPQGRFGKGCTSKCLCDMSHTSDCNIANGSCKCDAGWMGPTCNADVDECLSINGFKCHANSTCVNTRGSYKCHCDPGFKTGRKGDSCIECTDNTYGNECSAPCECVKDHTLSNTKSCETVLGTCLCTGNWVGKACEIDVDECKTDACKDKNSICVNLNGSFACYCKRGFVEDDVSKYCTKVTKEKNYEQLDLQITLNISIDQDLDLTSDETFAAVATKVTLSLRTYLLRFVTHFKIVVTDLRKKGSLVANYSLFYANNVDSSTQVLNALVGLMEGTFTNFDGRSVQAMSEQSASLAVLCGLYEKGKGPCEYGTVCDVIDNAPMCVLDVFPKDNYTLIVGFSVAGGLLFAIAIIMAICIVVKRKARNANKQIDRQENRSDRQRETMFWRSPFKKDSIGSESGAQRYRTWRSIALGFSQKSAKIPRLVANALHDTTKSEEK</sequence>
<evidence type="ECO:0000256" key="16">
    <source>
        <dbReference type="SAM" id="Phobius"/>
    </source>
</evidence>
<evidence type="ECO:0000259" key="18">
    <source>
        <dbReference type="PROSITE" id="PS50287"/>
    </source>
</evidence>
<feature type="disulfide bond" evidence="12">
    <location>
        <begin position="2553"/>
        <end position="2563"/>
    </location>
</feature>
<dbReference type="SUPFAM" id="SSF57535">
    <property type="entry name" value="Complement control module/SCR domain"/>
    <property type="match status" value="13"/>
</dbReference>
<dbReference type="Pfam" id="PF00530">
    <property type="entry name" value="SRCR"/>
    <property type="match status" value="4"/>
</dbReference>
<evidence type="ECO:0000256" key="4">
    <source>
        <dbReference type="ARBA" id="ARBA00022536"/>
    </source>
</evidence>
<dbReference type="SMART" id="SM00179">
    <property type="entry name" value="EGF_CA"/>
    <property type="match status" value="15"/>
</dbReference>
<feature type="disulfide bond" evidence="12">
    <location>
        <begin position="2514"/>
        <end position="2531"/>
    </location>
</feature>
<feature type="domain" description="EGF-like" evidence="17">
    <location>
        <begin position="3441"/>
        <end position="3482"/>
    </location>
</feature>
<dbReference type="FunFam" id="2.10.25.10:FF:000005">
    <property type="entry name" value="Fibrillin 2"/>
    <property type="match status" value="1"/>
</dbReference>
<dbReference type="InterPro" id="IPR026823">
    <property type="entry name" value="cEGF"/>
</dbReference>
<feature type="domain" description="Sushi" evidence="20">
    <location>
        <begin position="1063"/>
        <end position="1121"/>
    </location>
</feature>
<dbReference type="PROSITE" id="PS00420">
    <property type="entry name" value="SRCR_1"/>
    <property type="match status" value="1"/>
</dbReference>
<dbReference type="InterPro" id="IPR000436">
    <property type="entry name" value="Sushi_SCR_CCP_dom"/>
</dbReference>
<evidence type="ECO:0000313" key="23">
    <source>
        <dbReference type="Proteomes" id="UP000828390"/>
    </source>
</evidence>
<feature type="domain" description="EGF-like" evidence="17">
    <location>
        <begin position="2677"/>
        <end position="2714"/>
    </location>
</feature>
<evidence type="ECO:0000256" key="12">
    <source>
        <dbReference type="PROSITE-ProRule" id="PRU00076"/>
    </source>
</evidence>
<feature type="disulfide bond" evidence="13">
    <location>
        <begin position="780"/>
        <end position="790"/>
    </location>
</feature>
<feature type="domain" description="Sushi" evidence="20">
    <location>
        <begin position="1555"/>
        <end position="1610"/>
    </location>
</feature>
<dbReference type="PROSITE" id="PS00010">
    <property type="entry name" value="ASX_HYDROXYL"/>
    <property type="match status" value="11"/>
</dbReference>
<dbReference type="FunFam" id="2.10.25.10:FF:000038">
    <property type="entry name" value="Fibrillin 2"/>
    <property type="match status" value="1"/>
</dbReference>
<dbReference type="GO" id="GO:0005509">
    <property type="term" value="F:calcium ion binding"/>
    <property type="evidence" value="ECO:0007669"/>
    <property type="project" value="InterPro"/>
</dbReference>
<feature type="domain" description="Sushi" evidence="20">
    <location>
        <begin position="1611"/>
        <end position="1670"/>
    </location>
</feature>
<keyword evidence="15" id="KW-0175">Coiled coil</keyword>
<dbReference type="FunFam" id="2.10.25.10:FF:000119">
    <property type="entry name" value="vitamin K-dependent protein S"/>
    <property type="match status" value="1"/>
</dbReference>
<feature type="domain" description="EGF-like" evidence="17">
    <location>
        <begin position="3348"/>
        <end position="3391"/>
    </location>
</feature>
<dbReference type="PRINTS" id="PR00011">
    <property type="entry name" value="EGFLAMININ"/>
</dbReference>
<dbReference type="InterPro" id="IPR001190">
    <property type="entry name" value="SRCR"/>
</dbReference>
<dbReference type="Pfam" id="PF06119">
    <property type="entry name" value="NIDO"/>
    <property type="match status" value="1"/>
</dbReference>
<keyword evidence="3" id="KW-0964">Secreted</keyword>
<feature type="domain" description="SRCR" evidence="18">
    <location>
        <begin position="855"/>
        <end position="951"/>
    </location>
</feature>
<evidence type="ECO:0000259" key="20">
    <source>
        <dbReference type="PROSITE" id="PS50923"/>
    </source>
</evidence>
<keyword evidence="6" id="KW-0732">Signal</keyword>
<evidence type="ECO:0000256" key="13">
    <source>
        <dbReference type="PROSITE-ProRule" id="PRU00196"/>
    </source>
</evidence>
<feature type="disulfide bond" evidence="13">
    <location>
        <begin position="305"/>
        <end position="315"/>
    </location>
</feature>
<feature type="domain" description="SRCR" evidence="18">
    <location>
        <begin position="394"/>
        <end position="492"/>
    </location>
</feature>
<feature type="domain" description="EGF-like" evidence="17">
    <location>
        <begin position="3261"/>
        <end position="3302"/>
    </location>
</feature>
<organism evidence="22 23">
    <name type="scientific">Dreissena polymorpha</name>
    <name type="common">Zebra mussel</name>
    <name type="synonym">Mytilus polymorpha</name>
    <dbReference type="NCBI Taxonomy" id="45954"/>
    <lineage>
        <taxon>Eukaryota</taxon>
        <taxon>Metazoa</taxon>
        <taxon>Spiralia</taxon>
        <taxon>Lophotrochozoa</taxon>
        <taxon>Mollusca</taxon>
        <taxon>Bivalvia</taxon>
        <taxon>Autobranchia</taxon>
        <taxon>Heteroconchia</taxon>
        <taxon>Euheterodonta</taxon>
        <taxon>Imparidentia</taxon>
        <taxon>Neoheterodontei</taxon>
        <taxon>Myida</taxon>
        <taxon>Dreissenoidea</taxon>
        <taxon>Dreissenidae</taxon>
        <taxon>Dreissena</taxon>
    </lineage>
</organism>
<dbReference type="PROSITE" id="PS01187">
    <property type="entry name" value="EGF_CA"/>
    <property type="match status" value="6"/>
</dbReference>
<dbReference type="GO" id="GO:0005576">
    <property type="term" value="C:extracellular region"/>
    <property type="evidence" value="ECO:0007669"/>
    <property type="project" value="UniProtKB-SubCell"/>
</dbReference>
<keyword evidence="7" id="KW-0677">Repeat</keyword>
<feature type="domain" description="SRCR" evidence="18">
    <location>
        <begin position="237"/>
        <end position="336"/>
    </location>
</feature>
<dbReference type="InterPro" id="IPR018097">
    <property type="entry name" value="EGF_Ca-bd_CS"/>
</dbReference>
<feature type="domain" description="Sushi" evidence="20">
    <location>
        <begin position="1349"/>
        <end position="1404"/>
    </location>
</feature>
<evidence type="ECO:0000256" key="6">
    <source>
        <dbReference type="ARBA" id="ARBA00022729"/>
    </source>
</evidence>
<dbReference type="Pfam" id="PF07645">
    <property type="entry name" value="EGF_CA"/>
    <property type="match status" value="13"/>
</dbReference>
<feature type="disulfide bond" evidence="12">
    <location>
        <begin position="3164"/>
        <end position="3173"/>
    </location>
</feature>
<feature type="domain" description="EGF-like" evidence="17">
    <location>
        <begin position="2505"/>
        <end position="2548"/>
    </location>
</feature>
<dbReference type="InterPro" id="IPR001881">
    <property type="entry name" value="EGF-like_Ca-bd_dom"/>
</dbReference>
<dbReference type="InterPro" id="IPR050751">
    <property type="entry name" value="ECM_structural_protein"/>
</dbReference>
<dbReference type="SMART" id="SM00181">
    <property type="entry name" value="EGF"/>
    <property type="match status" value="25"/>
</dbReference>
<evidence type="ECO:0000256" key="15">
    <source>
        <dbReference type="SAM" id="Coils"/>
    </source>
</evidence>
<feature type="disulfide bond" evidence="13">
    <location>
        <begin position="262"/>
        <end position="326"/>
    </location>
</feature>
<dbReference type="PROSITE" id="PS51233">
    <property type="entry name" value="VWFD"/>
    <property type="match status" value="1"/>
</dbReference>
<dbReference type="SMART" id="SM00216">
    <property type="entry name" value="VWD"/>
    <property type="match status" value="1"/>
</dbReference>
<dbReference type="SMART" id="SM00032">
    <property type="entry name" value="CCP"/>
    <property type="match status" value="18"/>
</dbReference>
<feature type="domain" description="Sushi" evidence="20">
    <location>
        <begin position="951"/>
        <end position="1006"/>
    </location>
</feature>
<dbReference type="GO" id="GO:0016020">
    <property type="term" value="C:membrane"/>
    <property type="evidence" value="ECO:0007669"/>
    <property type="project" value="UniProtKB-SubCell"/>
</dbReference>
<dbReference type="Pfam" id="PF00084">
    <property type="entry name" value="Sushi"/>
    <property type="match status" value="13"/>
</dbReference>
<feature type="domain" description="Sushi" evidence="20">
    <location>
        <begin position="1234"/>
        <end position="1292"/>
    </location>
</feature>
<evidence type="ECO:0000259" key="21">
    <source>
        <dbReference type="PROSITE" id="PS51233"/>
    </source>
</evidence>
<feature type="domain" description="SRCR" evidence="18">
    <location>
        <begin position="710"/>
        <end position="790"/>
    </location>
</feature>
<feature type="disulfide bond" evidence="14">
    <location>
        <begin position="1641"/>
        <end position="1668"/>
    </location>
</feature>
<reference evidence="22" key="2">
    <citation type="submission" date="2020-11" db="EMBL/GenBank/DDBJ databases">
        <authorList>
            <person name="McCartney M.A."/>
            <person name="Auch B."/>
            <person name="Kono T."/>
            <person name="Mallez S."/>
            <person name="Becker A."/>
            <person name="Gohl D.M."/>
            <person name="Silverstein K.A.T."/>
            <person name="Koren S."/>
            <person name="Bechman K.B."/>
            <person name="Herman A."/>
            <person name="Abrahante J.E."/>
            <person name="Garbe J."/>
        </authorList>
    </citation>
    <scope>NUCLEOTIDE SEQUENCE</scope>
    <source>
        <strain evidence="22">Duluth1</strain>
        <tissue evidence="22">Whole animal</tissue>
    </source>
</reference>
<feature type="domain" description="Sushi" evidence="20">
    <location>
        <begin position="1405"/>
        <end position="1460"/>
    </location>
</feature>
<keyword evidence="11" id="KW-0325">Glycoprotein</keyword>
<proteinExistence type="predicted"/>
<dbReference type="Pfam" id="PF12662">
    <property type="entry name" value="cEGF"/>
    <property type="match status" value="1"/>
</dbReference>
<evidence type="ECO:0000256" key="8">
    <source>
        <dbReference type="ARBA" id="ARBA00022989"/>
    </source>
</evidence>
<feature type="domain" description="Sushi" evidence="20">
    <location>
        <begin position="1461"/>
        <end position="1520"/>
    </location>
</feature>
<feature type="domain" description="Sushi" evidence="20">
    <location>
        <begin position="1122"/>
        <end position="1177"/>
    </location>
</feature>
<dbReference type="CDD" id="cd00033">
    <property type="entry name" value="CCP"/>
    <property type="match status" value="8"/>
</dbReference>
<dbReference type="CDD" id="cd00054">
    <property type="entry name" value="EGF_CA"/>
    <property type="match status" value="8"/>
</dbReference>
<feature type="disulfide bond" evidence="13">
    <location>
        <begin position="201"/>
        <end position="211"/>
    </location>
</feature>
<dbReference type="PROSITE" id="PS50856">
    <property type="entry name" value="AMOP"/>
    <property type="match status" value="1"/>
</dbReference>
<dbReference type="SUPFAM" id="SSF56487">
    <property type="entry name" value="SRCR-like"/>
    <property type="match status" value="6"/>
</dbReference>
<feature type="domain" description="EGF-like" evidence="17">
    <location>
        <begin position="2459"/>
        <end position="2503"/>
    </location>
</feature>
<feature type="disulfide bond" evidence="12">
    <location>
        <begin position="3098"/>
        <end position="3108"/>
    </location>
</feature>
<keyword evidence="14" id="KW-0768">Sushi</keyword>
<dbReference type="InterPro" id="IPR036772">
    <property type="entry name" value="SRCR-like_dom_sf"/>
</dbReference>
<dbReference type="InterPro" id="IPR009030">
    <property type="entry name" value="Growth_fac_rcpt_cys_sf"/>
</dbReference>
<evidence type="ECO:0000256" key="2">
    <source>
        <dbReference type="ARBA" id="ARBA00004613"/>
    </source>
</evidence>
<feature type="disulfide bond" evidence="14">
    <location>
        <begin position="1491"/>
        <end position="1518"/>
    </location>
</feature>
<dbReference type="InterPro" id="IPR003886">
    <property type="entry name" value="NIDO_dom"/>
</dbReference>
<dbReference type="Gene3D" id="2.10.25.10">
    <property type="entry name" value="Laminin"/>
    <property type="match status" value="16"/>
</dbReference>
<comment type="caution">
    <text evidence="22">The sequence shown here is derived from an EMBL/GenBank/DDBJ whole genome shotgun (WGS) entry which is preliminary data.</text>
</comment>
<keyword evidence="9 16" id="KW-0472">Membrane</keyword>
<comment type="caution">
    <text evidence="13">Lacks conserved residue(s) required for the propagation of feature annotation.</text>
</comment>
<feature type="disulfide bond" evidence="12">
    <location>
        <begin position="2493"/>
        <end position="2502"/>
    </location>
</feature>
<dbReference type="PANTHER" id="PTHR24034">
    <property type="entry name" value="EGF-LIKE DOMAIN-CONTAINING PROTEIN"/>
    <property type="match status" value="1"/>
</dbReference>
<feature type="domain" description="EGF-like" evidence="17">
    <location>
        <begin position="3094"/>
        <end position="3129"/>
    </location>
</feature>
<evidence type="ECO:0000256" key="9">
    <source>
        <dbReference type="ARBA" id="ARBA00023136"/>
    </source>
</evidence>
<feature type="domain" description="EGF-like" evidence="17">
    <location>
        <begin position="2927"/>
        <end position="2968"/>
    </location>
</feature>
<dbReference type="Proteomes" id="UP000828390">
    <property type="component" value="Unassembled WGS sequence"/>
</dbReference>
<dbReference type="InterPro" id="IPR005533">
    <property type="entry name" value="AMOP_dom"/>
</dbReference>
<dbReference type="PROSITE" id="PS01186">
    <property type="entry name" value="EGF_2"/>
    <property type="match status" value="12"/>
</dbReference>
<dbReference type="InterPro" id="IPR035976">
    <property type="entry name" value="Sushi/SCR/CCP_sf"/>
</dbReference>
<dbReference type="FunFam" id="3.10.250.10:FF:000016">
    <property type="entry name" value="Scavenger receptor cysteine-rich protein type 12"/>
    <property type="match status" value="1"/>
</dbReference>
<dbReference type="EMBL" id="JAIWYP010000011">
    <property type="protein sequence ID" value="KAH3733623.1"/>
    <property type="molecule type" value="Genomic_DNA"/>
</dbReference>
<evidence type="ECO:0000256" key="14">
    <source>
        <dbReference type="PROSITE-ProRule" id="PRU00302"/>
    </source>
</evidence>
<reference evidence="22" key="1">
    <citation type="journal article" date="2019" name="bioRxiv">
        <title>The Genome of the Zebra Mussel, Dreissena polymorpha: A Resource for Invasive Species Research.</title>
        <authorList>
            <person name="McCartney M.A."/>
            <person name="Auch B."/>
            <person name="Kono T."/>
            <person name="Mallez S."/>
            <person name="Zhang Y."/>
            <person name="Obille A."/>
            <person name="Becker A."/>
            <person name="Abrahante J.E."/>
            <person name="Garbe J."/>
            <person name="Badalamenti J.P."/>
            <person name="Herman A."/>
            <person name="Mangelson H."/>
            <person name="Liachko I."/>
            <person name="Sullivan S."/>
            <person name="Sone E.D."/>
            <person name="Koren S."/>
            <person name="Silverstein K.A.T."/>
            <person name="Beckman K.B."/>
            <person name="Gohl D.M."/>
        </authorList>
    </citation>
    <scope>NUCLEOTIDE SEQUENCE</scope>
    <source>
        <strain evidence="22">Duluth1</strain>
        <tissue evidence="22">Whole animal</tissue>
    </source>
</reference>
<dbReference type="InterPro" id="IPR000742">
    <property type="entry name" value="EGF"/>
</dbReference>
<protein>
    <submittedName>
        <fullName evidence="22">Uncharacterized protein</fullName>
    </submittedName>
</protein>
<dbReference type="PANTHER" id="PTHR24034:SF205">
    <property type="entry name" value="NIDOGEN"/>
    <property type="match status" value="1"/>
</dbReference>
<dbReference type="PRINTS" id="PR00258">
    <property type="entry name" value="SPERACTRCPTR"/>
</dbReference>
<feature type="domain" description="SRCR" evidence="18">
    <location>
        <begin position="1"/>
        <end position="60"/>
    </location>
</feature>
<name>A0A9D4CXD3_DREPO</name>
<keyword evidence="8 16" id="KW-1133">Transmembrane helix</keyword>
<feature type="domain" description="EGF-like" evidence="17">
    <location>
        <begin position="2759"/>
        <end position="2801"/>
    </location>
</feature>
<dbReference type="SUPFAM" id="SSF57196">
    <property type="entry name" value="EGF/Laminin"/>
    <property type="match status" value="4"/>
</dbReference>
<evidence type="ECO:0000259" key="17">
    <source>
        <dbReference type="PROSITE" id="PS50026"/>
    </source>
</evidence>
<feature type="disulfide bond" evidence="13">
    <location>
        <begin position="463"/>
        <end position="473"/>
    </location>
</feature>
<dbReference type="Gene3D" id="2.10.70.10">
    <property type="entry name" value="Complement Module, domain 1"/>
    <property type="match status" value="13"/>
</dbReference>
<feature type="coiled-coil region" evidence="15">
    <location>
        <begin position="3660"/>
        <end position="3687"/>
    </location>
</feature>
<evidence type="ECO:0000256" key="3">
    <source>
        <dbReference type="ARBA" id="ARBA00022525"/>
    </source>
</evidence>
<feature type="domain" description="Sushi" evidence="20">
    <location>
        <begin position="1293"/>
        <end position="1348"/>
    </location>
</feature>
<dbReference type="SUPFAM" id="SSF57184">
    <property type="entry name" value="Growth factor receptor domain"/>
    <property type="match status" value="5"/>
</dbReference>
<keyword evidence="4 12" id="KW-0245">EGF-like domain</keyword>
<keyword evidence="10 13" id="KW-1015">Disulfide bond</keyword>
<gene>
    <name evidence="22" type="ORF">DPMN_040055</name>
</gene>
<keyword evidence="23" id="KW-1185">Reference proteome</keyword>
<evidence type="ECO:0000256" key="11">
    <source>
        <dbReference type="ARBA" id="ARBA00023180"/>
    </source>
</evidence>
<accession>A0A9D4CXD3</accession>
<evidence type="ECO:0000259" key="19">
    <source>
        <dbReference type="PROSITE" id="PS50856"/>
    </source>
</evidence>
<feature type="domain" description="EGF-like" evidence="17">
    <location>
        <begin position="3135"/>
        <end position="3174"/>
    </location>
</feature>